<dbReference type="Pfam" id="PF02237">
    <property type="entry name" value="BPL_C"/>
    <property type="match status" value="1"/>
</dbReference>
<accession>A0A9D1SJY1</accession>
<reference evidence="7" key="2">
    <citation type="journal article" date="2021" name="PeerJ">
        <title>Extensive microbial diversity within the chicken gut microbiome revealed by metagenomics and culture.</title>
        <authorList>
            <person name="Gilroy R."/>
            <person name="Ravi A."/>
            <person name="Getino M."/>
            <person name="Pursley I."/>
            <person name="Horton D.L."/>
            <person name="Alikhan N.F."/>
            <person name="Baker D."/>
            <person name="Gharbi K."/>
            <person name="Hall N."/>
            <person name="Watson M."/>
            <person name="Adriaenssens E.M."/>
            <person name="Foster-Nyarko E."/>
            <person name="Jarju S."/>
            <person name="Secka A."/>
            <person name="Antonio M."/>
            <person name="Oren A."/>
            <person name="Chaudhuri R.R."/>
            <person name="La Ragione R."/>
            <person name="Hildebrand F."/>
            <person name="Pallen M.J."/>
        </authorList>
    </citation>
    <scope>NUCLEOTIDE SEQUENCE</scope>
    <source>
        <strain evidence="7">9366</strain>
    </source>
</reference>
<dbReference type="GO" id="GO:0005524">
    <property type="term" value="F:ATP binding"/>
    <property type="evidence" value="ECO:0007669"/>
    <property type="project" value="UniProtKB-UniRule"/>
</dbReference>
<dbReference type="InterPro" id="IPR004143">
    <property type="entry name" value="BPL_LPL_catalytic"/>
</dbReference>
<dbReference type="InterPro" id="IPR003142">
    <property type="entry name" value="BPL_C"/>
</dbReference>
<name>A0A9D1SJY1_9FIRM</name>
<dbReference type="PROSITE" id="PS51733">
    <property type="entry name" value="BPL_LPL_CATALYTIC"/>
    <property type="match status" value="1"/>
</dbReference>
<dbReference type="GO" id="GO:0006355">
    <property type="term" value="P:regulation of DNA-templated transcription"/>
    <property type="evidence" value="ECO:0007669"/>
    <property type="project" value="UniProtKB-UniRule"/>
</dbReference>
<evidence type="ECO:0000256" key="5">
    <source>
        <dbReference type="HAMAP-Rule" id="MF_00978"/>
    </source>
</evidence>
<keyword evidence="5" id="KW-0678">Repressor</keyword>
<dbReference type="InterPro" id="IPR004408">
    <property type="entry name" value="Biotin_CoA_COase_ligase"/>
</dbReference>
<keyword evidence="2 5" id="KW-0547">Nucleotide-binding</keyword>
<evidence type="ECO:0000256" key="4">
    <source>
        <dbReference type="ARBA" id="ARBA00023267"/>
    </source>
</evidence>
<dbReference type="GO" id="GO:0005737">
    <property type="term" value="C:cytoplasm"/>
    <property type="evidence" value="ECO:0007669"/>
    <property type="project" value="TreeGrafter"/>
</dbReference>
<keyword evidence="5" id="KW-0805">Transcription regulation</keyword>
<dbReference type="SUPFAM" id="SSF50037">
    <property type="entry name" value="C-terminal domain of transcriptional repressors"/>
    <property type="match status" value="1"/>
</dbReference>
<comment type="catalytic activity">
    <reaction evidence="5">
        <text>biotin + L-lysyl-[protein] + ATP = N(6)-biotinyl-L-lysyl-[protein] + AMP + diphosphate + H(+)</text>
        <dbReference type="Rhea" id="RHEA:11756"/>
        <dbReference type="Rhea" id="RHEA-COMP:9752"/>
        <dbReference type="Rhea" id="RHEA-COMP:10505"/>
        <dbReference type="ChEBI" id="CHEBI:15378"/>
        <dbReference type="ChEBI" id="CHEBI:29969"/>
        <dbReference type="ChEBI" id="CHEBI:30616"/>
        <dbReference type="ChEBI" id="CHEBI:33019"/>
        <dbReference type="ChEBI" id="CHEBI:57586"/>
        <dbReference type="ChEBI" id="CHEBI:83144"/>
        <dbReference type="ChEBI" id="CHEBI:456215"/>
        <dbReference type="EC" id="6.3.4.15"/>
    </reaction>
</comment>
<dbReference type="CDD" id="cd16442">
    <property type="entry name" value="BPL"/>
    <property type="match status" value="1"/>
</dbReference>
<keyword evidence="1 5" id="KW-0436">Ligase</keyword>
<dbReference type="Pfam" id="PF08279">
    <property type="entry name" value="HTH_11"/>
    <property type="match status" value="1"/>
</dbReference>
<keyword evidence="5" id="KW-0804">Transcription</keyword>
<sequence>MKEIKGKTALGVLEILKKERHCSGESMAAKLGVSRASVWKAVRALRGAGYEIDGGSGRGYALKECRAPRASGVLAVAGEAKAPLFLFKSVPSTNDVALELLKEKCPHLTAVVANAQSEGRGRVGRKFFSPAGTGIYMSVVVRSVKSYEELLVVTPAAAVAVRRAIADVFGLDTRIKWVNDLYFCGKKVCGILTQSAVDEKGALLGAVVGIGINVTGQMPPELKDKARSLKESVSERERDALIGATISRLSQVCAQLGERTFMDEYREFSYVIGKKVSFERGGAEYSGVAESIDDDGALYVRAGAELIKINSGEISLSSII</sequence>
<reference evidence="7" key="1">
    <citation type="submission" date="2020-10" db="EMBL/GenBank/DDBJ databases">
        <authorList>
            <person name="Gilroy R."/>
        </authorList>
    </citation>
    <scope>NUCLEOTIDE SEQUENCE</scope>
    <source>
        <strain evidence="7">9366</strain>
    </source>
</reference>
<gene>
    <name evidence="5" type="primary">birA</name>
    <name evidence="7" type="ORF">IAB07_02765</name>
</gene>
<dbReference type="Pfam" id="PF03099">
    <property type="entry name" value="BPL_LplA_LipB"/>
    <property type="match status" value="1"/>
</dbReference>
<dbReference type="Gene3D" id="2.30.30.100">
    <property type="match status" value="1"/>
</dbReference>
<keyword evidence="3 5" id="KW-0067">ATP-binding</keyword>
<dbReference type="InterPro" id="IPR045864">
    <property type="entry name" value="aa-tRNA-synth_II/BPL/LPL"/>
</dbReference>
<dbReference type="Gene3D" id="3.30.930.10">
    <property type="entry name" value="Bira Bifunctional Protein, Domain 2"/>
    <property type="match status" value="1"/>
</dbReference>
<dbReference type="InterPro" id="IPR036390">
    <property type="entry name" value="WH_DNA-bd_sf"/>
</dbReference>
<dbReference type="GO" id="GO:0009249">
    <property type="term" value="P:protein lipoylation"/>
    <property type="evidence" value="ECO:0007669"/>
    <property type="project" value="UniProtKB-ARBA"/>
</dbReference>
<feature type="binding site" evidence="5">
    <location>
        <begin position="120"/>
        <end position="122"/>
    </location>
    <ligand>
        <name>biotin</name>
        <dbReference type="ChEBI" id="CHEBI:57586"/>
    </ligand>
</feature>
<dbReference type="SUPFAM" id="SSF46785">
    <property type="entry name" value="Winged helix' DNA-binding domain"/>
    <property type="match status" value="1"/>
</dbReference>
<dbReference type="SUPFAM" id="SSF55681">
    <property type="entry name" value="Class II aaRS and biotin synthetases"/>
    <property type="match status" value="1"/>
</dbReference>
<proteinExistence type="inferred from homology"/>
<keyword evidence="4 5" id="KW-0092">Biotin</keyword>
<dbReference type="AlphaFoldDB" id="A0A9D1SJY1"/>
<dbReference type="InterPro" id="IPR036388">
    <property type="entry name" value="WH-like_DNA-bd_sf"/>
</dbReference>
<dbReference type="GO" id="GO:0004077">
    <property type="term" value="F:biotin--[biotin carboxyl-carrier protein] ligase activity"/>
    <property type="evidence" value="ECO:0007669"/>
    <property type="project" value="UniProtKB-UniRule"/>
</dbReference>
<dbReference type="PANTHER" id="PTHR12835:SF5">
    <property type="entry name" value="BIOTIN--PROTEIN LIGASE"/>
    <property type="match status" value="1"/>
</dbReference>
<feature type="DNA-binding region" description="H-T-H motif" evidence="5">
    <location>
        <begin position="24"/>
        <end position="43"/>
    </location>
</feature>
<dbReference type="EC" id="6.3.4.15" evidence="5"/>
<dbReference type="InterPro" id="IPR008988">
    <property type="entry name" value="Transcriptional_repressor_C"/>
</dbReference>
<protein>
    <recommendedName>
        <fullName evidence="5">Bifunctional ligase/repressor BirA</fullName>
    </recommendedName>
    <alternativeName>
        <fullName evidence="5">Biotin--[acetyl-CoA-carboxylase] ligase</fullName>
        <ecNumber evidence="5">6.3.4.15</ecNumber>
    </alternativeName>
    <alternativeName>
        <fullName evidence="5">Biotin--protein ligase</fullName>
    </alternativeName>
    <alternativeName>
        <fullName evidence="5">Biotin-[acetyl-CoA carboxylase] synthetase</fullName>
    </alternativeName>
</protein>
<evidence type="ECO:0000313" key="7">
    <source>
        <dbReference type="EMBL" id="HIU62675.1"/>
    </source>
</evidence>
<evidence type="ECO:0000256" key="3">
    <source>
        <dbReference type="ARBA" id="ARBA00022840"/>
    </source>
</evidence>
<dbReference type="HAMAP" id="MF_00978">
    <property type="entry name" value="Bifunct_BirA"/>
    <property type="match status" value="1"/>
</dbReference>
<dbReference type="Proteomes" id="UP000824145">
    <property type="component" value="Unassembled WGS sequence"/>
</dbReference>
<comment type="similarity">
    <text evidence="5">Belongs to the biotin--protein ligase family.</text>
</comment>
<dbReference type="Gene3D" id="1.10.10.10">
    <property type="entry name" value="Winged helix-like DNA-binding domain superfamily/Winged helix DNA-binding domain"/>
    <property type="match status" value="1"/>
</dbReference>
<dbReference type="GO" id="GO:0016740">
    <property type="term" value="F:transferase activity"/>
    <property type="evidence" value="ECO:0007669"/>
    <property type="project" value="UniProtKB-ARBA"/>
</dbReference>
<comment type="caution">
    <text evidence="7">The sequence shown here is derived from an EMBL/GenBank/DDBJ whole genome shotgun (WGS) entry which is preliminary data.</text>
</comment>
<dbReference type="NCBIfam" id="TIGR00121">
    <property type="entry name" value="birA_ligase"/>
    <property type="match status" value="1"/>
</dbReference>
<evidence type="ECO:0000313" key="8">
    <source>
        <dbReference type="Proteomes" id="UP000824145"/>
    </source>
</evidence>
<dbReference type="InterPro" id="IPR030855">
    <property type="entry name" value="Bifunct_BirA"/>
</dbReference>
<feature type="binding site" evidence="5">
    <location>
        <position position="187"/>
    </location>
    <ligand>
        <name>biotin</name>
        <dbReference type="ChEBI" id="CHEBI:57586"/>
    </ligand>
</feature>
<feature type="domain" description="BPL/LPL catalytic" evidence="6">
    <location>
        <begin position="67"/>
        <end position="265"/>
    </location>
</feature>
<dbReference type="InterPro" id="IPR013196">
    <property type="entry name" value="HTH_11"/>
</dbReference>
<feature type="binding site" evidence="5">
    <location>
        <begin position="92"/>
        <end position="94"/>
    </location>
    <ligand>
        <name>biotin</name>
        <dbReference type="ChEBI" id="CHEBI:57586"/>
    </ligand>
</feature>
<evidence type="ECO:0000259" key="6">
    <source>
        <dbReference type="PROSITE" id="PS51733"/>
    </source>
</evidence>
<evidence type="ECO:0000256" key="2">
    <source>
        <dbReference type="ARBA" id="ARBA00022741"/>
    </source>
</evidence>
<dbReference type="PANTHER" id="PTHR12835">
    <property type="entry name" value="BIOTIN PROTEIN LIGASE"/>
    <property type="match status" value="1"/>
</dbReference>
<dbReference type="EMBL" id="DVNJ01000015">
    <property type="protein sequence ID" value="HIU62675.1"/>
    <property type="molecule type" value="Genomic_DNA"/>
</dbReference>
<organism evidence="7 8">
    <name type="scientific">Candidatus Caccalectryoclostridium excrementigallinarum</name>
    <dbReference type="NCBI Taxonomy" id="2840710"/>
    <lineage>
        <taxon>Bacteria</taxon>
        <taxon>Bacillati</taxon>
        <taxon>Bacillota</taxon>
        <taxon>Clostridia</taxon>
        <taxon>Christensenellales</taxon>
        <taxon>Christensenellaceae</taxon>
        <taxon>Christensenellaceae incertae sedis</taxon>
        <taxon>Candidatus Caccalectryoclostridium</taxon>
    </lineage>
</organism>
<keyword evidence="5" id="KW-0238">DNA-binding</keyword>
<comment type="function">
    <text evidence="5">Acts both as a biotin--[acetyl-CoA-carboxylase] ligase and a repressor.</text>
</comment>
<evidence type="ECO:0000256" key="1">
    <source>
        <dbReference type="ARBA" id="ARBA00022598"/>
    </source>
</evidence>
<dbReference type="GO" id="GO:0003677">
    <property type="term" value="F:DNA binding"/>
    <property type="evidence" value="ECO:0007669"/>
    <property type="project" value="UniProtKB-UniRule"/>
</dbReference>
<feature type="binding site" evidence="5">
    <location>
        <position position="116"/>
    </location>
    <ligand>
        <name>biotin</name>
        <dbReference type="ChEBI" id="CHEBI:57586"/>
    </ligand>
</feature>